<organism evidence="3 4">
    <name type="scientific">Nitrospira defluvii</name>
    <dbReference type="NCBI Taxonomy" id="330214"/>
    <lineage>
        <taxon>Bacteria</taxon>
        <taxon>Pseudomonadati</taxon>
        <taxon>Nitrospirota</taxon>
        <taxon>Nitrospiria</taxon>
        <taxon>Nitrospirales</taxon>
        <taxon>Nitrospiraceae</taxon>
        <taxon>Nitrospira</taxon>
    </lineage>
</organism>
<dbReference type="InterPro" id="IPR006015">
    <property type="entry name" value="Universal_stress_UspA"/>
</dbReference>
<dbReference type="Proteomes" id="UP000675880">
    <property type="component" value="Unassembled WGS sequence"/>
</dbReference>
<dbReference type="PANTHER" id="PTHR31964:SF113">
    <property type="entry name" value="USPA DOMAIN-CONTAINING PROTEIN"/>
    <property type="match status" value="1"/>
</dbReference>
<keyword evidence="4" id="KW-1185">Reference proteome</keyword>
<dbReference type="Pfam" id="PF00582">
    <property type="entry name" value="Usp"/>
    <property type="match status" value="2"/>
</dbReference>
<dbReference type="InterPro" id="IPR006016">
    <property type="entry name" value="UspA"/>
</dbReference>
<gene>
    <name evidence="3" type="ORF">NSPZN2_130046</name>
</gene>
<accession>A0ABM8R927</accession>
<dbReference type="PRINTS" id="PR01438">
    <property type="entry name" value="UNVRSLSTRESS"/>
</dbReference>
<reference evidence="3 4" key="1">
    <citation type="submission" date="2021-02" db="EMBL/GenBank/DDBJ databases">
        <authorList>
            <person name="Han P."/>
        </authorList>
    </citation>
    <scope>NUCLEOTIDE SEQUENCE [LARGE SCALE GENOMIC DNA]</scope>
    <source>
        <strain evidence="3">Candidatus Nitrospira sp. ZN2</strain>
    </source>
</reference>
<evidence type="ECO:0000313" key="3">
    <source>
        <dbReference type="EMBL" id="CAE6740054.1"/>
    </source>
</evidence>
<dbReference type="CDD" id="cd00293">
    <property type="entry name" value="USP-like"/>
    <property type="match status" value="2"/>
</dbReference>
<dbReference type="EMBL" id="CAJNBJ010000005">
    <property type="protein sequence ID" value="CAE6740054.1"/>
    <property type="molecule type" value="Genomic_DNA"/>
</dbReference>
<evidence type="ECO:0000313" key="4">
    <source>
        <dbReference type="Proteomes" id="UP000675880"/>
    </source>
</evidence>
<comment type="similarity">
    <text evidence="1">Belongs to the universal stress protein A family.</text>
</comment>
<feature type="domain" description="UspA" evidence="2">
    <location>
        <begin position="2"/>
        <end position="141"/>
    </location>
</feature>
<comment type="caution">
    <text evidence="3">The sequence shown here is derived from an EMBL/GenBank/DDBJ whole genome shotgun (WGS) entry which is preliminary data.</text>
</comment>
<proteinExistence type="inferred from homology"/>
<sequence length="302" mass="33441">MKVVLAVDQPRDATIAARFLEVVRLPRGTALSVMHVIEVPHRALRFPGQQGMLADWRKESVMSARRLIDRLVPPLRAQGLRVRPVVKEGLPGPVLLDTAERMRTDLTILGPHGSSRLRRFLLGSVSELLLNEAPGSILIVRGRSRGRRDRGMSVVLAMDCSTDAKSAAGFLSKLRLPRGSHVILLHVEEDADRELARISGMGRVDLTQAVERAMRERKRRTLLMLERMGRKCAQQGLAVDHVFAEGSPAEAILSAAERHRADLIVMGSKGLTGIDRFLIGSVSRKVARHGPCSVLVVRKRRR</sequence>
<protein>
    <submittedName>
        <fullName evidence="3">Universal stress protein</fullName>
    </submittedName>
</protein>
<dbReference type="RefSeq" id="WP_213041987.1">
    <property type="nucleotide sequence ID" value="NZ_CAJNBJ010000005.1"/>
</dbReference>
<feature type="domain" description="UspA" evidence="2">
    <location>
        <begin position="154"/>
        <end position="298"/>
    </location>
</feature>
<dbReference type="Gene3D" id="3.40.50.620">
    <property type="entry name" value="HUPs"/>
    <property type="match status" value="2"/>
</dbReference>
<dbReference type="PANTHER" id="PTHR31964">
    <property type="entry name" value="ADENINE NUCLEOTIDE ALPHA HYDROLASES-LIKE SUPERFAMILY PROTEIN"/>
    <property type="match status" value="1"/>
</dbReference>
<name>A0ABM8R927_9BACT</name>
<dbReference type="SUPFAM" id="SSF52402">
    <property type="entry name" value="Adenine nucleotide alpha hydrolases-like"/>
    <property type="match status" value="2"/>
</dbReference>
<evidence type="ECO:0000259" key="2">
    <source>
        <dbReference type="Pfam" id="PF00582"/>
    </source>
</evidence>
<evidence type="ECO:0000256" key="1">
    <source>
        <dbReference type="ARBA" id="ARBA00008791"/>
    </source>
</evidence>
<dbReference type="InterPro" id="IPR014729">
    <property type="entry name" value="Rossmann-like_a/b/a_fold"/>
</dbReference>